<evidence type="ECO:0000256" key="1">
    <source>
        <dbReference type="ARBA" id="ARBA00006763"/>
    </source>
</evidence>
<dbReference type="PANTHER" id="PTHR31223">
    <property type="entry name" value="LOG FAMILY PROTEIN YJL055W"/>
    <property type="match status" value="1"/>
</dbReference>
<evidence type="ECO:0000256" key="4">
    <source>
        <dbReference type="ARBA" id="ARBA00047718"/>
    </source>
</evidence>
<dbReference type="AlphaFoldDB" id="A0AAW1R8W0"/>
<dbReference type="Gene3D" id="3.40.50.450">
    <property type="match status" value="1"/>
</dbReference>
<dbReference type="Proteomes" id="UP001489004">
    <property type="component" value="Unassembled WGS sequence"/>
</dbReference>
<dbReference type="GO" id="GO:0016799">
    <property type="term" value="F:hydrolase activity, hydrolyzing N-glycosyl compounds"/>
    <property type="evidence" value="ECO:0007669"/>
    <property type="project" value="TreeGrafter"/>
</dbReference>
<dbReference type="SUPFAM" id="SSF102405">
    <property type="entry name" value="MCP/YpsA-like"/>
    <property type="match status" value="1"/>
</dbReference>
<dbReference type="PANTHER" id="PTHR31223:SF70">
    <property type="entry name" value="LOG FAMILY PROTEIN YJL055W"/>
    <property type="match status" value="1"/>
</dbReference>
<evidence type="ECO:0000313" key="8">
    <source>
        <dbReference type="Proteomes" id="UP001489004"/>
    </source>
</evidence>
<dbReference type="GO" id="GO:0005634">
    <property type="term" value="C:nucleus"/>
    <property type="evidence" value="ECO:0007669"/>
    <property type="project" value="TreeGrafter"/>
</dbReference>
<evidence type="ECO:0000256" key="3">
    <source>
        <dbReference type="ARBA" id="ARBA00022712"/>
    </source>
</evidence>
<keyword evidence="3 6" id="KW-0203">Cytokinin biosynthesis</keyword>
<name>A0AAW1R8W0_9CHLO</name>
<sequence length="208" mass="22361">MPEARFRYVAVFCGASSGSSPEYLECARALGRELVKRQIGLVYGGGSVGLMGAVSQTVYDGLGEGSVIGVIPEALVPREVSGESVGEIRVVPDMHTRKKMMSDQADAFIGIPGGFGTLEELLEMITWQQLGIHQKPVAVLNMKGFYDHLLAFFDVCVTEGFVREEGRKIVVEASQPAELLDKLQAYQAPVSLVERLAAESRAAAKLAG</sequence>
<evidence type="ECO:0000313" key="7">
    <source>
        <dbReference type="EMBL" id="KAK9830081.1"/>
    </source>
</evidence>
<gene>
    <name evidence="7" type="ORF">WJX72_009660</name>
</gene>
<dbReference type="EMBL" id="JALJOR010000001">
    <property type="protein sequence ID" value="KAK9830081.1"/>
    <property type="molecule type" value="Genomic_DNA"/>
</dbReference>
<dbReference type="GO" id="GO:0005829">
    <property type="term" value="C:cytosol"/>
    <property type="evidence" value="ECO:0007669"/>
    <property type="project" value="TreeGrafter"/>
</dbReference>
<keyword evidence="8" id="KW-1185">Reference proteome</keyword>
<evidence type="ECO:0000256" key="5">
    <source>
        <dbReference type="ARBA" id="ARBA00049153"/>
    </source>
</evidence>
<dbReference type="InterPro" id="IPR031100">
    <property type="entry name" value="LOG_fam"/>
</dbReference>
<dbReference type="Pfam" id="PF03641">
    <property type="entry name" value="Lysine_decarbox"/>
    <property type="match status" value="1"/>
</dbReference>
<organism evidence="7 8">
    <name type="scientific">[Myrmecia] bisecta</name>
    <dbReference type="NCBI Taxonomy" id="41462"/>
    <lineage>
        <taxon>Eukaryota</taxon>
        <taxon>Viridiplantae</taxon>
        <taxon>Chlorophyta</taxon>
        <taxon>core chlorophytes</taxon>
        <taxon>Trebouxiophyceae</taxon>
        <taxon>Trebouxiales</taxon>
        <taxon>Trebouxiaceae</taxon>
        <taxon>Myrmecia</taxon>
    </lineage>
</organism>
<dbReference type="InterPro" id="IPR005269">
    <property type="entry name" value="LOG"/>
</dbReference>
<comment type="similarity">
    <text evidence="1 6">Belongs to the LOG family.</text>
</comment>
<comment type="catalytic activity">
    <reaction evidence="5 6">
        <text>9-ribosyl-trans-zeatin 5'-phosphate + H2O = trans-zeatin + D-ribose 5-phosphate</text>
        <dbReference type="Rhea" id="RHEA:48564"/>
        <dbReference type="ChEBI" id="CHEBI:15377"/>
        <dbReference type="ChEBI" id="CHEBI:16522"/>
        <dbReference type="ChEBI" id="CHEBI:78346"/>
        <dbReference type="ChEBI" id="CHEBI:87947"/>
        <dbReference type="EC" id="3.2.2.n1"/>
    </reaction>
</comment>
<protein>
    <recommendedName>
        <fullName evidence="2 6">Cytokinin riboside 5'-monophosphate phosphoribohydrolase</fullName>
        <ecNumber evidence="2 6">3.2.2.n1</ecNumber>
    </recommendedName>
</protein>
<dbReference type="GO" id="GO:0009691">
    <property type="term" value="P:cytokinin biosynthetic process"/>
    <property type="evidence" value="ECO:0007669"/>
    <property type="project" value="UniProtKB-UniRule"/>
</dbReference>
<comment type="catalytic activity">
    <reaction evidence="4 6">
        <text>N(6)-(dimethylallyl)adenosine 5'-phosphate + H2O = N(6)-dimethylallyladenine + D-ribose 5-phosphate</text>
        <dbReference type="Rhea" id="RHEA:48560"/>
        <dbReference type="ChEBI" id="CHEBI:15377"/>
        <dbReference type="ChEBI" id="CHEBI:17660"/>
        <dbReference type="ChEBI" id="CHEBI:57526"/>
        <dbReference type="ChEBI" id="CHEBI:78346"/>
        <dbReference type="EC" id="3.2.2.n1"/>
    </reaction>
</comment>
<proteinExistence type="inferred from homology"/>
<accession>A0AAW1R8W0</accession>
<dbReference type="NCBIfam" id="TIGR00730">
    <property type="entry name" value="Rossman fold protein, TIGR00730 family"/>
    <property type="match status" value="1"/>
</dbReference>
<comment type="caution">
    <text evidence="7">The sequence shown here is derived from an EMBL/GenBank/DDBJ whole genome shotgun (WGS) entry which is preliminary data.</text>
</comment>
<keyword evidence="6" id="KW-0378">Hydrolase</keyword>
<comment type="function">
    <text evidence="6">Cytokinin-activating enzyme working in the direct activation pathway. Phosphoribohydrolase that converts inactive cytokinin nucleotides to the biologically active free-base forms.</text>
</comment>
<evidence type="ECO:0000256" key="2">
    <source>
        <dbReference type="ARBA" id="ARBA00012205"/>
    </source>
</evidence>
<evidence type="ECO:0000256" key="6">
    <source>
        <dbReference type="RuleBase" id="RU363015"/>
    </source>
</evidence>
<reference evidence="7 8" key="1">
    <citation type="journal article" date="2024" name="Nat. Commun.">
        <title>Phylogenomics reveals the evolutionary origins of lichenization in chlorophyte algae.</title>
        <authorList>
            <person name="Puginier C."/>
            <person name="Libourel C."/>
            <person name="Otte J."/>
            <person name="Skaloud P."/>
            <person name="Haon M."/>
            <person name="Grisel S."/>
            <person name="Petersen M."/>
            <person name="Berrin J.G."/>
            <person name="Delaux P.M."/>
            <person name="Dal Grande F."/>
            <person name="Keller J."/>
        </authorList>
    </citation>
    <scope>NUCLEOTIDE SEQUENCE [LARGE SCALE GENOMIC DNA]</scope>
    <source>
        <strain evidence="7 8">SAG 2043</strain>
    </source>
</reference>
<dbReference type="EC" id="3.2.2.n1" evidence="2 6"/>